<evidence type="ECO:0000313" key="10">
    <source>
        <dbReference type="EMBL" id="KAL3628837.1"/>
    </source>
</evidence>
<dbReference type="InterPro" id="IPR002022">
    <property type="entry name" value="Pec_lyase"/>
</dbReference>
<gene>
    <name evidence="10" type="ORF">CASFOL_027883</name>
</gene>
<dbReference type="SMART" id="SM00656">
    <property type="entry name" value="Amb_all"/>
    <property type="match status" value="1"/>
</dbReference>
<keyword evidence="4 8" id="KW-0479">Metal-binding</keyword>
<evidence type="ECO:0000256" key="3">
    <source>
        <dbReference type="ARBA" id="ARBA00012272"/>
    </source>
</evidence>
<organism evidence="10 11">
    <name type="scientific">Castilleja foliolosa</name>
    <dbReference type="NCBI Taxonomy" id="1961234"/>
    <lineage>
        <taxon>Eukaryota</taxon>
        <taxon>Viridiplantae</taxon>
        <taxon>Streptophyta</taxon>
        <taxon>Embryophyta</taxon>
        <taxon>Tracheophyta</taxon>
        <taxon>Spermatophyta</taxon>
        <taxon>Magnoliopsida</taxon>
        <taxon>eudicotyledons</taxon>
        <taxon>Gunneridae</taxon>
        <taxon>Pentapetalae</taxon>
        <taxon>asterids</taxon>
        <taxon>lamiids</taxon>
        <taxon>Lamiales</taxon>
        <taxon>Orobanchaceae</taxon>
        <taxon>Pedicularideae</taxon>
        <taxon>Castillejinae</taxon>
        <taxon>Castilleja</taxon>
    </lineage>
</organism>
<reference evidence="11" key="1">
    <citation type="journal article" date="2024" name="IScience">
        <title>Strigolactones Initiate the Formation of Haustorium-like Structures in Castilleja.</title>
        <authorList>
            <person name="Buerger M."/>
            <person name="Peterson D."/>
            <person name="Chory J."/>
        </authorList>
    </citation>
    <scope>NUCLEOTIDE SEQUENCE [LARGE SCALE GENOMIC DNA]</scope>
</reference>
<comment type="cofactor">
    <cofactor evidence="8">
        <name>Ca(2+)</name>
        <dbReference type="ChEBI" id="CHEBI:29108"/>
    </cofactor>
    <text evidence="8">Binds 1 Ca(2+) ion. Required for its activity.</text>
</comment>
<feature type="chain" id="PRO_5044528756" description="Pectate lyase" evidence="8">
    <location>
        <begin position="21"/>
        <end position="375"/>
    </location>
</feature>
<feature type="signal peptide" evidence="8">
    <location>
        <begin position="1"/>
        <end position="20"/>
    </location>
</feature>
<dbReference type="EC" id="4.2.2.2" evidence="3 8"/>
<comment type="catalytic activity">
    <reaction evidence="1 8">
        <text>Eliminative cleavage of (1-&gt;4)-alpha-D-galacturonan to give oligosaccharides with 4-deoxy-alpha-D-galact-4-enuronosyl groups at their non-reducing ends.</text>
        <dbReference type="EC" id="4.2.2.2"/>
    </reaction>
</comment>
<evidence type="ECO:0000256" key="7">
    <source>
        <dbReference type="ARBA" id="ARBA00023239"/>
    </source>
</evidence>
<comment type="similarity">
    <text evidence="8">Belongs to the polysaccharide lyase 1 family.</text>
</comment>
<dbReference type="PRINTS" id="PR00807">
    <property type="entry name" value="AMBALLERGEN"/>
</dbReference>
<dbReference type="PANTHER" id="PTHR31683:SF18">
    <property type="entry name" value="PECTATE LYASE 21-RELATED"/>
    <property type="match status" value="1"/>
</dbReference>
<dbReference type="Proteomes" id="UP001632038">
    <property type="component" value="Unassembled WGS sequence"/>
</dbReference>
<evidence type="ECO:0000259" key="9">
    <source>
        <dbReference type="SMART" id="SM00656"/>
    </source>
</evidence>
<evidence type="ECO:0000313" key="11">
    <source>
        <dbReference type="Proteomes" id="UP001632038"/>
    </source>
</evidence>
<keyword evidence="5 8" id="KW-0732">Signal</keyword>
<name>A0ABD3CH82_9LAMI</name>
<accession>A0ABD3CH82</accession>
<proteinExistence type="inferred from homology"/>
<dbReference type="PANTHER" id="PTHR31683">
    <property type="entry name" value="PECTATE LYASE 18-RELATED"/>
    <property type="match status" value="1"/>
</dbReference>
<sequence length="375" mass="40944">MAISFLLIAIYLISPSFISASTQKPKHFSCNTSNPIDRCSGWCDITNGRANRKTLADCGIGFGKNANGGKAGSIYVVTRDDDPDSVNPPPGTLRYAVIQTEPLWIMFKQDTNIVLQQELIMNSHKTIDGRGRNVKITGCSGITVQSVHNIIITGVTVTKMVPCGDALVRSSPQQYGYRGLTDGDGISIFAGSKDIWIDHCTLSDCSDGLIDIVLASTAITVSNCHFSNHNEVMLLGHSDSYIEDKIMQVTIAYNYFGENLNQRMPRGRHGYIELINNYYPNGWGMYAVGGSACPTIISIGNIFVAPNNRYSKQVTHHQNEDKSKWEHCTWSSDNDMMLNGAFFTTSGSSYARAMSMGIESTSDVVALTANAGALY</sequence>
<evidence type="ECO:0000256" key="8">
    <source>
        <dbReference type="RuleBase" id="RU361123"/>
    </source>
</evidence>
<dbReference type="EMBL" id="JAVIJP010000036">
    <property type="protein sequence ID" value="KAL3628837.1"/>
    <property type="molecule type" value="Genomic_DNA"/>
</dbReference>
<evidence type="ECO:0000256" key="2">
    <source>
        <dbReference type="ARBA" id="ARBA00005220"/>
    </source>
</evidence>
<evidence type="ECO:0000256" key="4">
    <source>
        <dbReference type="ARBA" id="ARBA00022723"/>
    </source>
</evidence>
<dbReference type="InterPro" id="IPR012334">
    <property type="entry name" value="Pectin_lyas_fold"/>
</dbReference>
<dbReference type="AlphaFoldDB" id="A0ABD3CH82"/>
<comment type="pathway">
    <text evidence="2 8">Glycan metabolism; pectin degradation; 2-dehydro-3-deoxy-D-gluconate from pectin: step 2/5.</text>
</comment>
<comment type="caution">
    <text evidence="10">The sequence shown here is derived from an EMBL/GenBank/DDBJ whole genome shotgun (WGS) entry which is preliminary data.</text>
</comment>
<keyword evidence="11" id="KW-1185">Reference proteome</keyword>
<dbReference type="Pfam" id="PF00544">
    <property type="entry name" value="Pectate_lyase_4"/>
    <property type="match status" value="1"/>
</dbReference>
<keyword evidence="6 8" id="KW-0106">Calcium</keyword>
<evidence type="ECO:0000256" key="1">
    <source>
        <dbReference type="ARBA" id="ARBA00000695"/>
    </source>
</evidence>
<dbReference type="InterPro" id="IPR045032">
    <property type="entry name" value="PEL"/>
</dbReference>
<protein>
    <recommendedName>
        <fullName evidence="3 8">Pectate lyase</fullName>
        <ecNumber evidence="3 8">4.2.2.2</ecNumber>
    </recommendedName>
</protein>
<dbReference type="SUPFAM" id="SSF51126">
    <property type="entry name" value="Pectin lyase-like"/>
    <property type="match status" value="1"/>
</dbReference>
<evidence type="ECO:0000256" key="5">
    <source>
        <dbReference type="ARBA" id="ARBA00022729"/>
    </source>
</evidence>
<dbReference type="Gene3D" id="2.160.20.10">
    <property type="entry name" value="Single-stranded right-handed beta-helix, Pectin lyase-like"/>
    <property type="match status" value="1"/>
</dbReference>
<dbReference type="InterPro" id="IPR011050">
    <property type="entry name" value="Pectin_lyase_fold/virulence"/>
</dbReference>
<keyword evidence="7 8" id="KW-0456">Lyase</keyword>
<dbReference type="GO" id="GO:0030570">
    <property type="term" value="F:pectate lyase activity"/>
    <property type="evidence" value="ECO:0007669"/>
    <property type="project" value="UniProtKB-EC"/>
</dbReference>
<feature type="domain" description="Pectate lyase" evidence="9">
    <location>
        <begin position="110"/>
        <end position="309"/>
    </location>
</feature>
<dbReference type="InterPro" id="IPR018082">
    <property type="entry name" value="AmbAllergen"/>
</dbReference>
<dbReference type="GO" id="GO:0046872">
    <property type="term" value="F:metal ion binding"/>
    <property type="evidence" value="ECO:0007669"/>
    <property type="project" value="UniProtKB-KW"/>
</dbReference>
<evidence type="ECO:0000256" key="6">
    <source>
        <dbReference type="ARBA" id="ARBA00022837"/>
    </source>
</evidence>